<dbReference type="Pfam" id="PF06163">
    <property type="entry name" value="DUF977"/>
    <property type="match status" value="1"/>
</dbReference>
<evidence type="ECO:0000313" key="4">
    <source>
        <dbReference type="EMBL" id="SJZ65145.1"/>
    </source>
</evidence>
<name>A0A1T4ME35_9BACT</name>
<dbReference type="Gene3D" id="1.10.10.10">
    <property type="entry name" value="Winged helix-like DNA-binding domain superfamily/Winged helix DNA-binding domain"/>
    <property type="match status" value="1"/>
</dbReference>
<organism evidence="4 5">
    <name type="scientific">Sediminibacterium ginsengisoli</name>
    <dbReference type="NCBI Taxonomy" id="413434"/>
    <lineage>
        <taxon>Bacteria</taxon>
        <taxon>Pseudomonadati</taxon>
        <taxon>Bacteroidota</taxon>
        <taxon>Chitinophagia</taxon>
        <taxon>Chitinophagales</taxon>
        <taxon>Chitinophagaceae</taxon>
        <taxon>Sediminibacterium</taxon>
    </lineage>
</organism>
<keyword evidence="5" id="KW-1185">Reference proteome</keyword>
<keyword evidence="2" id="KW-0547">Nucleotide-binding</keyword>
<dbReference type="InterPro" id="IPR010382">
    <property type="entry name" value="DUF977"/>
</dbReference>
<dbReference type="EMBL" id="FUWH01000003">
    <property type="protein sequence ID" value="SJZ65145.1"/>
    <property type="molecule type" value="Genomic_DNA"/>
</dbReference>
<evidence type="ECO:0000259" key="3">
    <source>
        <dbReference type="PROSITE" id="PS51459"/>
    </source>
</evidence>
<dbReference type="PROSITE" id="PS51459">
    <property type="entry name" value="FIDO"/>
    <property type="match status" value="1"/>
</dbReference>
<dbReference type="InterPro" id="IPR040198">
    <property type="entry name" value="Fido_containing"/>
</dbReference>
<dbReference type="AlphaFoldDB" id="A0A1T4ME35"/>
<protein>
    <submittedName>
        <fullName evidence="4">Fic family protein</fullName>
    </submittedName>
</protein>
<dbReference type="SUPFAM" id="SSF140931">
    <property type="entry name" value="Fic-like"/>
    <property type="match status" value="1"/>
</dbReference>
<gene>
    <name evidence="4" type="ORF">SAMN04488132_103336</name>
</gene>
<sequence>MNIESLKITPEILTLIAEIDEFKGAWRALGQLAPEQLSSLKKVATIESIGSSTRIEGSKLTDKEVEVLLSNLEIQKFETRDEQEVAGYSSVMNLIFQSYADIPLSENYIQQLHSVLLQHSEKDYWHRGNYKKSPNHVEAFDAQGKSLGVVFETASPFETPIRMRDLVEWAAQAYADKKLHPLLITAIVVVEFLAIHPFQDGNGRLSRVLTTYLLLRVGYHYVPYSSLEAVVEQSKEGYYLALRQTQGTLKNESPDWQPWVLFFLRALRHQKKRLEAKVEQENLLLTQLPQLSLQILQLVKSRGKATISDIVTVTGANRNTVKKHLEALVDTNRLQKNGVGKGTWYSL</sequence>
<feature type="domain" description="Fido" evidence="3">
    <location>
        <begin position="104"/>
        <end position="265"/>
    </location>
</feature>
<dbReference type="InterPro" id="IPR036597">
    <property type="entry name" value="Fido-like_dom_sf"/>
</dbReference>
<evidence type="ECO:0000256" key="2">
    <source>
        <dbReference type="PIRSR" id="PIRSR640198-2"/>
    </source>
</evidence>
<evidence type="ECO:0000256" key="1">
    <source>
        <dbReference type="PIRSR" id="PIRSR640198-1"/>
    </source>
</evidence>
<evidence type="ECO:0000313" key="5">
    <source>
        <dbReference type="Proteomes" id="UP000190888"/>
    </source>
</evidence>
<feature type="binding site" evidence="2">
    <location>
        <begin position="200"/>
        <end position="207"/>
    </location>
    <ligand>
        <name>ATP</name>
        <dbReference type="ChEBI" id="CHEBI:30616"/>
    </ligand>
</feature>
<feature type="binding site" evidence="2">
    <location>
        <begin position="238"/>
        <end position="239"/>
    </location>
    <ligand>
        <name>ATP</name>
        <dbReference type="ChEBI" id="CHEBI:30616"/>
    </ligand>
</feature>
<reference evidence="4 5" key="1">
    <citation type="submission" date="2017-02" db="EMBL/GenBank/DDBJ databases">
        <authorList>
            <person name="Peterson S.W."/>
        </authorList>
    </citation>
    <scope>NUCLEOTIDE SEQUENCE [LARGE SCALE GENOMIC DNA]</scope>
    <source>
        <strain evidence="4 5">DSM 22335</strain>
    </source>
</reference>
<dbReference type="Proteomes" id="UP000190888">
    <property type="component" value="Unassembled WGS sequence"/>
</dbReference>
<dbReference type="InterPro" id="IPR003812">
    <property type="entry name" value="Fido"/>
</dbReference>
<dbReference type="PANTHER" id="PTHR13504:SF38">
    <property type="entry name" value="FIDO DOMAIN-CONTAINING PROTEIN"/>
    <property type="match status" value="1"/>
</dbReference>
<accession>A0A1T4ME35</accession>
<dbReference type="InterPro" id="IPR036390">
    <property type="entry name" value="WH_DNA-bd_sf"/>
</dbReference>
<proteinExistence type="predicted"/>
<keyword evidence="2" id="KW-0067">ATP-binding</keyword>
<feature type="active site" evidence="1">
    <location>
        <position position="196"/>
    </location>
</feature>
<dbReference type="GO" id="GO:0005524">
    <property type="term" value="F:ATP binding"/>
    <property type="evidence" value="ECO:0007669"/>
    <property type="project" value="UniProtKB-KW"/>
</dbReference>
<dbReference type="SUPFAM" id="SSF46785">
    <property type="entry name" value="Winged helix' DNA-binding domain"/>
    <property type="match status" value="1"/>
</dbReference>
<dbReference type="InterPro" id="IPR036388">
    <property type="entry name" value="WH-like_DNA-bd_sf"/>
</dbReference>
<dbReference type="Gene3D" id="1.10.3290.10">
    <property type="entry name" value="Fido-like domain"/>
    <property type="match status" value="1"/>
</dbReference>
<dbReference type="Pfam" id="PF02661">
    <property type="entry name" value="Fic"/>
    <property type="match status" value="1"/>
</dbReference>
<dbReference type="RefSeq" id="WP_078830812.1">
    <property type="nucleotide sequence ID" value="NZ_FUWH01000003.1"/>
</dbReference>
<dbReference type="PANTHER" id="PTHR13504">
    <property type="entry name" value="FIDO DOMAIN-CONTAINING PROTEIN DDB_G0283145"/>
    <property type="match status" value="1"/>
</dbReference>
<dbReference type="OrthoDB" id="9814400at2"/>
<dbReference type="STRING" id="413434.SAMN04488132_103336"/>